<reference evidence="1 2" key="1">
    <citation type="submission" date="2024-03" db="EMBL/GenBank/DDBJ databases">
        <title>Novel Streptomyces species of biotechnological and ecological value are a feature of Machair soil.</title>
        <authorList>
            <person name="Prole J.R."/>
            <person name="Goodfellow M."/>
            <person name="Allenby N."/>
            <person name="Ward A.C."/>
        </authorList>
    </citation>
    <scope>NUCLEOTIDE SEQUENCE [LARGE SCALE GENOMIC DNA]</scope>
    <source>
        <strain evidence="1 2">MS1.HAVA.3</strain>
    </source>
</reference>
<evidence type="ECO:0000313" key="2">
    <source>
        <dbReference type="Proteomes" id="UP001382904"/>
    </source>
</evidence>
<accession>A0ABU8TYP7</accession>
<dbReference type="InterPro" id="IPR017850">
    <property type="entry name" value="Alkaline_phosphatase_core_sf"/>
</dbReference>
<protein>
    <submittedName>
        <fullName evidence="1">Alkaline phosphatase family protein</fullName>
    </submittedName>
</protein>
<dbReference type="Pfam" id="PF01663">
    <property type="entry name" value="Phosphodiest"/>
    <property type="match status" value="1"/>
</dbReference>
<gene>
    <name evidence="1" type="ORF">WKI68_03420</name>
</gene>
<comment type="caution">
    <text evidence="1">The sequence shown here is derived from an EMBL/GenBank/DDBJ whole genome shotgun (WGS) entry which is preliminary data.</text>
</comment>
<dbReference type="EMBL" id="JBBKAM010000002">
    <property type="protein sequence ID" value="MEJ8640756.1"/>
    <property type="molecule type" value="Genomic_DNA"/>
</dbReference>
<sequence length="324" mass="34745">MSTSASPRRRVLVVGIDGVRFDLLPDAATPHLDAVAAAGFLAPIEIGEATPTMSGPCWTTIVTGVGVARHGVHGNHFGGHRLDVFPDFTTRLAREDGRRTFVAGGWDPLLLARDGGPLFAAPARLSYIAPRADTCEDWELCDDQVTAEAVHVLGTDDPEASFVYLGAVDETGHLRGCGPEYLQAIERADERLGRLLAAVRARPAHAREDWTVIVATDHGHRDTGGHGGRTREERTAWVACCGPDVAAGPPARRPRLEDVAAHVYAALGRAADPHWTLDGMPFSALAAPSRACRRCSSTWTAPWWTPSPCGGRRPKSWPGPWGTP</sequence>
<evidence type="ECO:0000313" key="1">
    <source>
        <dbReference type="EMBL" id="MEJ8640756.1"/>
    </source>
</evidence>
<dbReference type="Gene3D" id="3.40.720.10">
    <property type="entry name" value="Alkaline Phosphatase, subunit A"/>
    <property type="match status" value="1"/>
</dbReference>
<name>A0ABU8TYP7_9ACTN</name>
<dbReference type="Proteomes" id="UP001382904">
    <property type="component" value="Unassembled WGS sequence"/>
</dbReference>
<dbReference type="PANTHER" id="PTHR10151">
    <property type="entry name" value="ECTONUCLEOTIDE PYROPHOSPHATASE/PHOSPHODIESTERASE"/>
    <property type="match status" value="1"/>
</dbReference>
<organism evidence="1 2">
    <name type="scientific">Streptomyces caledonius</name>
    <dbReference type="NCBI Taxonomy" id="3134107"/>
    <lineage>
        <taxon>Bacteria</taxon>
        <taxon>Bacillati</taxon>
        <taxon>Actinomycetota</taxon>
        <taxon>Actinomycetes</taxon>
        <taxon>Kitasatosporales</taxon>
        <taxon>Streptomycetaceae</taxon>
        <taxon>Streptomyces</taxon>
    </lineage>
</organism>
<dbReference type="PANTHER" id="PTHR10151:SF120">
    <property type="entry name" value="BIS(5'-ADENOSYL)-TRIPHOSPHATASE"/>
    <property type="match status" value="1"/>
</dbReference>
<dbReference type="SUPFAM" id="SSF53649">
    <property type="entry name" value="Alkaline phosphatase-like"/>
    <property type="match status" value="1"/>
</dbReference>
<keyword evidence="2" id="KW-1185">Reference proteome</keyword>
<dbReference type="InterPro" id="IPR002591">
    <property type="entry name" value="Phosphodiest/P_Trfase"/>
</dbReference>
<proteinExistence type="predicted"/>